<evidence type="ECO:0000259" key="5">
    <source>
        <dbReference type="PROSITE" id="PS51464"/>
    </source>
</evidence>
<dbReference type="Proteomes" id="UP000823897">
    <property type="component" value="Unassembled WGS sequence"/>
</dbReference>
<evidence type="ECO:0000256" key="1">
    <source>
        <dbReference type="ARBA" id="ARBA00023015"/>
    </source>
</evidence>
<gene>
    <name evidence="6" type="ORF">H9911_07735</name>
</gene>
<dbReference type="GO" id="GO:0097367">
    <property type="term" value="F:carbohydrate derivative binding"/>
    <property type="evidence" value="ECO:0007669"/>
    <property type="project" value="InterPro"/>
</dbReference>
<proteinExistence type="predicted"/>
<name>A0A9D2R2Y3_9FIRM</name>
<dbReference type="InterPro" id="IPR046348">
    <property type="entry name" value="SIS_dom_sf"/>
</dbReference>
<dbReference type="PROSITE" id="PS51464">
    <property type="entry name" value="SIS"/>
    <property type="match status" value="1"/>
</dbReference>
<dbReference type="CDD" id="cd05013">
    <property type="entry name" value="SIS_RpiR"/>
    <property type="match status" value="1"/>
</dbReference>
<evidence type="ECO:0000313" key="7">
    <source>
        <dbReference type="Proteomes" id="UP000823897"/>
    </source>
</evidence>
<protein>
    <submittedName>
        <fullName evidence="6">MurR/RpiR family transcriptional regulator</fullName>
    </submittedName>
</protein>
<dbReference type="GO" id="GO:1901135">
    <property type="term" value="P:carbohydrate derivative metabolic process"/>
    <property type="evidence" value="ECO:0007669"/>
    <property type="project" value="InterPro"/>
</dbReference>
<dbReference type="InterPro" id="IPR047640">
    <property type="entry name" value="RpiR-like"/>
</dbReference>
<evidence type="ECO:0000313" key="6">
    <source>
        <dbReference type="EMBL" id="HJD34410.1"/>
    </source>
</evidence>
<dbReference type="AlphaFoldDB" id="A0A9D2R2Y3"/>
<dbReference type="PROSITE" id="PS51071">
    <property type="entry name" value="HTH_RPIR"/>
    <property type="match status" value="1"/>
</dbReference>
<organism evidence="6 7">
    <name type="scientific">Candidatus Mediterraneibacter tabaqchaliae</name>
    <dbReference type="NCBI Taxonomy" id="2838689"/>
    <lineage>
        <taxon>Bacteria</taxon>
        <taxon>Bacillati</taxon>
        <taxon>Bacillota</taxon>
        <taxon>Clostridia</taxon>
        <taxon>Lachnospirales</taxon>
        <taxon>Lachnospiraceae</taxon>
        <taxon>Mediterraneibacter</taxon>
    </lineage>
</organism>
<dbReference type="Gene3D" id="3.40.50.10490">
    <property type="entry name" value="Glucose-6-phosphate isomerase like protein, domain 1"/>
    <property type="match status" value="1"/>
</dbReference>
<dbReference type="SUPFAM" id="SSF53697">
    <property type="entry name" value="SIS domain"/>
    <property type="match status" value="1"/>
</dbReference>
<dbReference type="PANTHER" id="PTHR30514">
    <property type="entry name" value="GLUCOKINASE"/>
    <property type="match status" value="1"/>
</dbReference>
<dbReference type="InterPro" id="IPR035472">
    <property type="entry name" value="RpiR-like_SIS"/>
</dbReference>
<evidence type="ECO:0000259" key="4">
    <source>
        <dbReference type="PROSITE" id="PS51071"/>
    </source>
</evidence>
<comment type="caution">
    <text evidence="6">The sequence shown here is derived from an EMBL/GenBank/DDBJ whole genome shotgun (WGS) entry which is preliminary data.</text>
</comment>
<dbReference type="InterPro" id="IPR000281">
    <property type="entry name" value="HTH_RpiR"/>
</dbReference>
<feature type="domain" description="HTH rpiR-type" evidence="4">
    <location>
        <begin position="1"/>
        <end position="75"/>
    </location>
</feature>
<dbReference type="Gene3D" id="1.10.10.10">
    <property type="entry name" value="Winged helix-like DNA-binding domain superfamily/Winged helix DNA-binding domain"/>
    <property type="match status" value="1"/>
</dbReference>
<dbReference type="GO" id="GO:0003700">
    <property type="term" value="F:DNA-binding transcription factor activity"/>
    <property type="evidence" value="ECO:0007669"/>
    <property type="project" value="InterPro"/>
</dbReference>
<reference evidence="6" key="2">
    <citation type="submission" date="2021-04" db="EMBL/GenBank/DDBJ databases">
        <authorList>
            <person name="Gilroy R."/>
        </authorList>
    </citation>
    <scope>NUCLEOTIDE SEQUENCE</scope>
    <source>
        <strain evidence="6">ChiGjej3B3-11674</strain>
    </source>
</reference>
<dbReference type="Pfam" id="PF01380">
    <property type="entry name" value="SIS"/>
    <property type="match status" value="1"/>
</dbReference>
<dbReference type="InterPro" id="IPR001347">
    <property type="entry name" value="SIS_dom"/>
</dbReference>
<dbReference type="InterPro" id="IPR009057">
    <property type="entry name" value="Homeodomain-like_sf"/>
</dbReference>
<dbReference type="Pfam" id="PF01418">
    <property type="entry name" value="HTH_6"/>
    <property type="match status" value="1"/>
</dbReference>
<keyword evidence="1" id="KW-0805">Transcription regulation</keyword>
<evidence type="ECO:0000256" key="3">
    <source>
        <dbReference type="ARBA" id="ARBA00023163"/>
    </source>
</evidence>
<sequence>MSLFDPEQIRQMKPGEFKVYNYITLHMEEIPKMNIRQLADAAGVSTTTVLRLCEKAGCEGYTELKYRIRQELGYRERACGYDAVPATQFIRSSEQDGKFLREMELASGICEKAGLIILCGDGESGMVSRYGAFLLSSAGKAAFSAENGSGLSCPELDSGSVLLVLSASGEADETVERINRYKAAGASVISITNTAQCPAAQMSDINFACYMPEIYGETDHISRISQIPAVYILERLAAAVQGTKAEK</sequence>
<reference evidence="6" key="1">
    <citation type="journal article" date="2021" name="PeerJ">
        <title>Extensive microbial diversity within the chicken gut microbiome revealed by metagenomics and culture.</title>
        <authorList>
            <person name="Gilroy R."/>
            <person name="Ravi A."/>
            <person name="Getino M."/>
            <person name="Pursley I."/>
            <person name="Horton D.L."/>
            <person name="Alikhan N.F."/>
            <person name="Baker D."/>
            <person name="Gharbi K."/>
            <person name="Hall N."/>
            <person name="Watson M."/>
            <person name="Adriaenssens E.M."/>
            <person name="Foster-Nyarko E."/>
            <person name="Jarju S."/>
            <person name="Secka A."/>
            <person name="Antonio M."/>
            <person name="Oren A."/>
            <person name="Chaudhuri R.R."/>
            <person name="La Ragione R."/>
            <person name="Hildebrand F."/>
            <person name="Pallen M.J."/>
        </authorList>
    </citation>
    <scope>NUCLEOTIDE SEQUENCE</scope>
    <source>
        <strain evidence="6">ChiGjej3B3-11674</strain>
    </source>
</reference>
<dbReference type="GO" id="GO:0003677">
    <property type="term" value="F:DNA binding"/>
    <property type="evidence" value="ECO:0007669"/>
    <property type="project" value="UniProtKB-KW"/>
</dbReference>
<keyword evidence="3" id="KW-0804">Transcription</keyword>
<keyword evidence="2" id="KW-0238">DNA-binding</keyword>
<evidence type="ECO:0000256" key="2">
    <source>
        <dbReference type="ARBA" id="ARBA00023125"/>
    </source>
</evidence>
<accession>A0A9D2R2Y3</accession>
<dbReference type="EMBL" id="DWUV01000142">
    <property type="protein sequence ID" value="HJD34410.1"/>
    <property type="molecule type" value="Genomic_DNA"/>
</dbReference>
<dbReference type="PANTHER" id="PTHR30514:SF1">
    <property type="entry name" value="HTH-TYPE TRANSCRIPTIONAL REGULATOR HEXR-RELATED"/>
    <property type="match status" value="1"/>
</dbReference>
<feature type="domain" description="SIS" evidence="5">
    <location>
        <begin position="105"/>
        <end position="243"/>
    </location>
</feature>
<dbReference type="InterPro" id="IPR036388">
    <property type="entry name" value="WH-like_DNA-bd_sf"/>
</dbReference>
<dbReference type="SUPFAM" id="SSF46689">
    <property type="entry name" value="Homeodomain-like"/>
    <property type="match status" value="1"/>
</dbReference>